<dbReference type="PANTHER" id="PTHR23236">
    <property type="entry name" value="EUKARYOTIC TRANSLATION INITIATION FACTOR 4B/4H"/>
    <property type="match status" value="1"/>
</dbReference>
<keyword evidence="6" id="KW-1185">Reference proteome</keyword>
<dbReference type="GO" id="GO:0003723">
    <property type="term" value="F:RNA binding"/>
    <property type="evidence" value="ECO:0007669"/>
    <property type="project" value="UniProtKB-UniRule"/>
</dbReference>
<feature type="domain" description="RRM" evidence="4">
    <location>
        <begin position="35"/>
        <end position="109"/>
    </location>
</feature>
<keyword evidence="1" id="KW-0677">Repeat</keyword>
<dbReference type="Proteomes" id="UP000187209">
    <property type="component" value="Unassembled WGS sequence"/>
</dbReference>
<keyword evidence="2 3" id="KW-0694">RNA-binding</keyword>
<protein>
    <recommendedName>
        <fullName evidence="4">RRM domain-containing protein</fullName>
    </recommendedName>
</protein>
<dbReference type="CDD" id="cd00590">
    <property type="entry name" value="RRM_SF"/>
    <property type="match status" value="1"/>
</dbReference>
<gene>
    <name evidence="5" type="ORF">SteCoe_24328</name>
</gene>
<organism evidence="5 6">
    <name type="scientific">Stentor coeruleus</name>
    <dbReference type="NCBI Taxonomy" id="5963"/>
    <lineage>
        <taxon>Eukaryota</taxon>
        <taxon>Sar</taxon>
        <taxon>Alveolata</taxon>
        <taxon>Ciliophora</taxon>
        <taxon>Postciliodesmatophora</taxon>
        <taxon>Heterotrichea</taxon>
        <taxon>Heterotrichida</taxon>
        <taxon>Stentoridae</taxon>
        <taxon>Stentor</taxon>
    </lineage>
</organism>
<dbReference type="SUPFAM" id="SSF54928">
    <property type="entry name" value="RNA-binding domain, RBD"/>
    <property type="match status" value="2"/>
</dbReference>
<dbReference type="OrthoDB" id="1875751at2759"/>
<name>A0A1R2BHY0_9CILI</name>
<evidence type="ECO:0000259" key="4">
    <source>
        <dbReference type="PROSITE" id="PS50102"/>
    </source>
</evidence>
<dbReference type="Gene3D" id="3.30.70.330">
    <property type="match status" value="2"/>
</dbReference>
<dbReference type="PROSITE" id="PS50102">
    <property type="entry name" value="RRM"/>
    <property type="match status" value="2"/>
</dbReference>
<evidence type="ECO:0000313" key="6">
    <source>
        <dbReference type="Proteomes" id="UP000187209"/>
    </source>
</evidence>
<feature type="domain" description="RRM" evidence="4">
    <location>
        <begin position="121"/>
        <end position="197"/>
    </location>
</feature>
<dbReference type="InterPro" id="IPR000504">
    <property type="entry name" value="RRM_dom"/>
</dbReference>
<evidence type="ECO:0000313" key="5">
    <source>
        <dbReference type="EMBL" id="OMJ76341.1"/>
    </source>
</evidence>
<reference evidence="5 6" key="1">
    <citation type="submission" date="2016-11" db="EMBL/GenBank/DDBJ databases">
        <title>The macronuclear genome of Stentor coeruleus: a giant cell with tiny introns.</title>
        <authorList>
            <person name="Slabodnick M."/>
            <person name="Ruby J.G."/>
            <person name="Reiff S.B."/>
            <person name="Swart E.C."/>
            <person name="Gosai S."/>
            <person name="Prabakaran S."/>
            <person name="Witkowska E."/>
            <person name="Larue G.E."/>
            <person name="Fisher S."/>
            <person name="Freeman R.M."/>
            <person name="Gunawardena J."/>
            <person name="Chu W."/>
            <person name="Stover N.A."/>
            <person name="Gregory B.D."/>
            <person name="Nowacki M."/>
            <person name="Derisi J."/>
            <person name="Roy S.W."/>
            <person name="Marshall W.F."/>
            <person name="Sood P."/>
        </authorList>
    </citation>
    <scope>NUCLEOTIDE SEQUENCE [LARGE SCALE GENOMIC DNA]</scope>
    <source>
        <strain evidence="5">WM001</strain>
    </source>
</reference>
<accession>A0A1R2BHY0</accession>
<evidence type="ECO:0000256" key="2">
    <source>
        <dbReference type="ARBA" id="ARBA00022884"/>
    </source>
</evidence>
<dbReference type="PANTHER" id="PTHR23236:SF119">
    <property type="entry name" value="NUCLEAR RNA-BINDING PROTEIN SART-3"/>
    <property type="match status" value="1"/>
</dbReference>
<comment type="caution">
    <text evidence="5">The sequence shown here is derived from an EMBL/GenBank/DDBJ whole genome shotgun (WGS) entry which is preliminary data.</text>
</comment>
<dbReference type="EMBL" id="MPUH01000637">
    <property type="protein sequence ID" value="OMJ76341.1"/>
    <property type="molecule type" value="Genomic_DNA"/>
</dbReference>
<evidence type="ECO:0000256" key="3">
    <source>
        <dbReference type="PROSITE-ProRule" id="PRU00176"/>
    </source>
</evidence>
<dbReference type="InterPro" id="IPR012677">
    <property type="entry name" value="Nucleotide-bd_a/b_plait_sf"/>
</dbReference>
<dbReference type="InterPro" id="IPR035979">
    <property type="entry name" value="RBD_domain_sf"/>
</dbReference>
<dbReference type="Pfam" id="PF00076">
    <property type="entry name" value="RRM_1"/>
    <property type="match status" value="2"/>
</dbReference>
<evidence type="ECO:0000256" key="1">
    <source>
        <dbReference type="ARBA" id="ARBA00022737"/>
    </source>
</evidence>
<dbReference type="SMART" id="SM00360">
    <property type="entry name" value="RRM"/>
    <property type="match status" value="2"/>
</dbReference>
<sequence length="215" mass="24754">MVKKRKGQNHEDLEYIEEKNQYENPDPQGKNLEEIEFFISGLSKKANEIDLHELFEPVGEISSIRIFKDSYGNSKETAIVKITAKAEDVISLNKSQIRGKKIRIQINSDRLKKNKNLMNSLIVFVGNLPLTANEDMIGEFFSKCGEVKEVRIAKNDEGRLRGFCYVEYFDAETATKSLELNGTQFEGKVLRIDPAIKQKPVIENFYRPYKWALEV</sequence>
<proteinExistence type="predicted"/>
<dbReference type="AlphaFoldDB" id="A0A1R2BHY0"/>